<keyword evidence="2" id="KW-1185">Reference proteome</keyword>
<dbReference type="AlphaFoldDB" id="A0A5B7D4J6"/>
<protein>
    <submittedName>
        <fullName evidence="1">Uncharacterized protein</fullName>
    </submittedName>
</protein>
<comment type="caution">
    <text evidence="1">The sequence shown here is derived from an EMBL/GenBank/DDBJ whole genome shotgun (WGS) entry which is preliminary data.</text>
</comment>
<accession>A0A5B7D4J6</accession>
<proteinExistence type="predicted"/>
<organism evidence="1 2">
    <name type="scientific">Portunus trituberculatus</name>
    <name type="common">Swimming crab</name>
    <name type="synonym">Neptunus trituberculatus</name>
    <dbReference type="NCBI Taxonomy" id="210409"/>
    <lineage>
        <taxon>Eukaryota</taxon>
        <taxon>Metazoa</taxon>
        <taxon>Ecdysozoa</taxon>
        <taxon>Arthropoda</taxon>
        <taxon>Crustacea</taxon>
        <taxon>Multicrustacea</taxon>
        <taxon>Malacostraca</taxon>
        <taxon>Eumalacostraca</taxon>
        <taxon>Eucarida</taxon>
        <taxon>Decapoda</taxon>
        <taxon>Pleocyemata</taxon>
        <taxon>Brachyura</taxon>
        <taxon>Eubrachyura</taxon>
        <taxon>Portunoidea</taxon>
        <taxon>Portunidae</taxon>
        <taxon>Portuninae</taxon>
        <taxon>Portunus</taxon>
    </lineage>
</organism>
<reference evidence="1 2" key="1">
    <citation type="submission" date="2019-05" db="EMBL/GenBank/DDBJ databases">
        <title>Another draft genome of Portunus trituberculatus and its Hox gene families provides insights of decapod evolution.</title>
        <authorList>
            <person name="Jeong J.-H."/>
            <person name="Song I."/>
            <person name="Kim S."/>
            <person name="Choi T."/>
            <person name="Kim D."/>
            <person name="Ryu S."/>
            <person name="Kim W."/>
        </authorList>
    </citation>
    <scope>NUCLEOTIDE SEQUENCE [LARGE SCALE GENOMIC DNA]</scope>
    <source>
        <tissue evidence="1">Muscle</tissue>
    </source>
</reference>
<dbReference type="Proteomes" id="UP000324222">
    <property type="component" value="Unassembled WGS sequence"/>
</dbReference>
<dbReference type="EMBL" id="VSRR010000462">
    <property type="protein sequence ID" value="MPC15894.1"/>
    <property type="molecule type" value="Genomic_DNA"/>
</dbReference>
<evidence type="ECO:0000313" key="2">
    <source>
        <dbReference type="Proteomes" id="UP000324222"/>
    </source>
</evidence>
<sequence length="81" mass="8551">MVVGRGAQGEGDALLKTVLDSKPHLCPFLHCSGGNGVHKYNIETFTGHNSLSSHIPALSVSGRKGPRFQGPHCPASNLFVN</sequence>
<gene>
    <name evidence="1" type="ORF">E2C01_008698</name>
</gene>
<evidence type="ECO:0000313" key="1">
    <source>
        <dbReference type="EMBL" id="MPC15894.1"/>
    </source>
</evidence>
<name>A0A5B7D4J6_PORTR</name>